<geneLocation type="plasmid" evidence="2 3">
    <name>unnamed1</name>
</geneLocation>
<dbReference type="Proteomes" id="UP000422232">
    <property type="component" value="Plasmid unnamed1"/>
</dbReference>
<gene>
    <name evidence="1" type="ORF">Psal009_00516</name>
    <name evidence="2" type="ORF">Psal009_03575</name>
</gene>
<dbReference type="AlphaFoldDB" id="A0A9Q5YFS6"/>
<keyword evidence="3" id="KW-1185">Reference proteome</keyword>
<organism evidence="1 3">
    <name type="scientific">Piscirickettsia salmonis</name>
    <dbReference type="NCBI Taxonomy" id="1238"/>
    <lineage>
        <taxon>Bacteria</taxon>
        <taxon>Pseudomonadati</taxon>
        <taxon>Pseudomonadota</taxon>
        <taxon>Gammaproteobacteria</taxon>
        <taxon>Thiotrichales</taxon>
        <taxon>Piscirickettsiaceae</taxon>
        <taxon>Piscirickettsia</taxon>
    </lineage>
</organism>
<reference evidence="1 3" key="1">
    <citation type="submission" date="2019-04" db="EMBL/GenBank/DDBJ databases">
        <title>Complete genome sequencing of Piscirickettsia salmonis strain Psal-009.</title>
        <authorList>
            <person name="Schober I."/>
            <person name="Bunk B."/>
            <person name="Sproer C."/>
            <person name="Carril G.P."/>
            <person name="Riedel T."/>
            <person name="Flores-Herrera P.A."/>
            <person name="Nourdin-Galindo G."/>
            <person name="Marshall S.H."/>
            <person name="Overmann J."/>
        </authorList>
    </citation>
    <scope>NUCLEOTIDE SEQUENCE [LARGE SCALE GENOMIC DNA]</scope>
    <source>
        <strain evidence="1 3">Psal-009</strain>
        <plasmid evidence="2 3">unnamed1</plasmid>
    </source>
</reference>
<accession>A0A9Q5YFS6</accession>
<evidence type="ECO:0000313" key="2">
    <source>
        <dbReference type="EMBL" id="QGO07616.1"/>
    </source>
</evidence>
<keyword evidence="2" id="KW-0614">Plasmid</keyword>
<protein>
    <submittedName>
        <fullName evidence="1">Uncharacterized protein</fullName>
    </submittedName>
</protein>
<sequence>MNKQDIGPIAAVFATVKFLGKCTQDQVLDRLRSQKVEYSSLQPVLQELIRKRKVDSDGLYYWERL</sequence>
<evidence type="ECO:0000313" key="3">
    <source>
        <dbReference type="Proteomes" id="UP000422232"/>
    </source>
</evidence>
<name>A0A9Q5YFS6_PISSA</name>
<dbReference type="EMBL" id="CP038909">
    <property type="protein sequence ID" value="QGO07616.1"/>
    <property type="molecule type" value="Genomic_DNA"/>
</dbReference>
<proteinExistence type="predicted"/>
<dbReference type="EMBL" id="CP038908">
    <property type="protein sequence ID" value="QGO04645.1"/>
    <property type="molecule type" value="Genomic_DNA"/>
</dbReference>
<dbReference type="Proteomes" id="UP000422232">
    <property type="component" value="Chromosome"/>
</dbReference>
<evidence type="ECO:0000313" key="1">
    <source>
        <dbReference type="EMBL" id="QGO04645.1"/>
    </source>
</evidence>